<protein>
    <recommendedName>
        <fullName evidence="3">Lipoprotein</fullName>
    </recommendedName>
</protein>
<comment type="caution">
    <text evidence="1">The sequence shown here is derived from an EMBL/GenBank/DDBJ whole genome shotgun (WGS) entry which is preliminary data.</text>
</comment>
<proteinExistence type="predicted"/>
<dbReference type="Proteomes" id="UP000179797">
    <property type="component" value="Unassembled WGS sequence"/>
</dbReference>
<dbReference type="PROSITE" id="PS51257">
    <property type="entry name" value="PROKAR_LIPOPROTEIN"/>
    <property type="match status" value="1"/>
</dbReference>
<dbReference type="RefSeq" id="WP_044227964.1">
    <property type="nucleotide sequence ID" value="NZ_JRYR02000001.1"/>
</dbReference>
<dbReference type="AlphaFoldDB" id="A0A1S1Z094"/>
<evidence type="ECO:0000313" key="1">
    <source>
        <dbReference type="EMBL" id="OHX66672.1"/>
    </source>
</evidence>
<keyword evidence="2" id="KW-1185">Reference proteome</keyword>
<dbReference type="EMBL" id="JRYR02000001">
    <property type="protein sequence ID" value="OHX66672.1"/>
    <property type="molecule type" value="Genomic_DNA"/>
</dbReference>
<gene>
    <name evidence="1" type="ORF">NH26_10025</name>
</gene>
<organism evidence="1 2">
    <name type="scientific">Flammeovirga pacifica</name>
    <dbReference type="NCBI Taxonomy" id="915059"/>
    <lineage>
        <taxon>Bacteria</taxon>
        <taxon>Pseudomonadati</taxon>
        <taxon>Bacteroidota</taxon>
        <taxon>Cytophagia</taxon>
        <taxon>Cytophagales</taxon>
        <taxon>Flammeovirgaceae</taxon>
        <taxon>Flammeovirga</taxon>
    </lineage>
</organism>
<accession>A0A1S1Z094</accession>
<evidence type="ECO:0000313" key="2">
    <source>
        <dbReference type="Proteomes" id="UP000179797"/>
    </source>
</evidence>
<sequence>MKKLVLIISLISILFASCNNERSKDEEPQPKTPQPELPKFEFNPEVNAWYKTSDDIIYQVLSIDGETLEIRIYDSIKEQPICIATRSSSKNLIYDLEAFGSVYKCEVAPASSPVFQLELLGEKIDFEEPCDITNEVAKLK</sequence>
<evidence type="ECO:0008006" key="3">
    <source>
        <dbReference type="Google" id="ProtNLM"/>
    </source>
</evidence>
<reference evidence="1 2" key="1">
    <citation type="journal article" date="2012" name="Int. J. Syst. Evol. Microbiol.">
        <title>Flammeovirga pacifica sp. nov., isolated from deep-sea sediment.</title>
        <authorList>
            <person name="Xu H."/>
            <person name="Fu Y."/>
            <person name="Yang N."/>
            <person name="Ding Z."/>
            <person name="Lai Q."/>
            <person name="Zeng R."/>
        </authorList>
    </citation>
    <scope>NUCLEOTIDE SEQUENCE [LARGE SCALE GENOMIC DNA]</scope>
    <source>
        <strain evidence="2">DSM 24597 / LMG 26175 / WPAGA1</strain>
    </source>
</reference>
<name>A0A1S1Z094_FLAPC</name>